<reference evidence="1" key="1">
    <citation type="submission" date="2014-09" db="EMBL/GenBank/DDBJ databases">
        <authorList>
            <person name="Magalhaes I.L.F."/>
            <person name="Oliveira U."/>
            <person name="Santos F.R."/>
            <person name="Vidigal T.H.D.A."/>
            <person name="Brescovit A.D."/>
            <person name="Santos A.J."/>
        </authorList>
    </citation>
    <scope>NUCLEOTIDE SEQUENCE</scope>
    <source>
        <tissue evidence="1">Shoot tissue taken approximately 20 cm above the soil surface</tissue>
    </source>
</reference>
<accession>A0A0A9A8L0</accession>
<evidence type="ECO:0000313" key="1">
    <source>
        <dbReference type="EMBL" id="JAD47421.1"/>
    </source>
</evidence>
<name>A0A0A9A8L0_ARUDO</name>
<protein>
    <submittedName>
        <fullName evidence="1">Uncharacterized protein</fullName>
    </submittedName>
</protein>
<organism evidence="1">
    <name type="scientific">Arundo donax</name>
    <name type="common">Giant reed</name>
    <name type="synonym">Donax arundinaceus</name>
    <dbReference type="NCBI Taxonomy" id="35708"/>
    <lineage>
        <taxon>Eukaryota</taxon>
        <taxon>Viridiplantae</taxon>
        <taxon>Streptophyta</taxon>
        <taxon>Embryophyta</taxon>
        <taxon>Tracheophyta</taxon>
        <taxon>Spermatophyta</taxon>
        <taxon>Magnoliopsida</taxon>
        <taxon>Liliopsida</taxon>
        <taxon>Poales</taxon>
        <taxon>Poaceae</taxon>
        <taxon>PACMAD clade</taxon>
        <taxon>Arundinoideae</taxon>
        <taxon>Arundineae</taxon>
        <taxon>Arundo</taxon>
    </lineage>
</organism>
<dbReference type="AlphaFoldDB" id="A0A0A9A8L0"/>
<sequence>MKDSRLSIIHTETKHIYKTLLAGLSQLVGSPFTGPSWLSTPLPERFDHADCCSQMLQVSTAFDLMTI</sequence>
<dbReference type="EMBL" id="GBRH01250474">
    <property type="protein sequence ID" value="JAD47421.1"/>
    <property type="molecule type" value="Transcribed_RNA"/>
</dbReference>
<reference evidence="1" key="2">
    <citation type="journal article" date="2015" name="Data Brief">
        <title>Shoot transcriptome of the giant reed, Arundo donax.</title>
        <authorList>
            <person name="Barrero R.A."/>
            <person name="Guerrero F.D."/>
            <person name="Moolhuijzen P."/>
            <person name="Goolsby J.A."/>
            <person name="Tidwell J."/>
            <person name="Bellgard S.E."/>
            <person name="Bellgard M.I."/>
        </authorList>
    </citation>
    <scope>NUCLEOTIDE SEQUENCE</scope>
    <source>
        <tissue evidence="1">Shoot tissue taken approximately 20 cm above the soil surface</tissue>
    </source>
</reference>
<proteinExistence type="predicted"/>